<gene>
    <name evidence="1" type="ORF">ACMD2_08992</name>
</gene>
<comment type="caution">
    <text evidence="1">The sequence shown here is derived from an EMBL/GenBank/DDBJ whole genome shotgun (WGS) entry which is preliminary data.</text>
</comment>
<sequence>VFPIQIERCGFFELESSKEQASPGFPHEKIKISDEKAPHSTGHQWNILSFQEEANGSYYFSWPLKAKSPVPINTMYSSGNNDSTNSSIDYSLETHEQEIQDLDYFDQADEYSQYEDAEDTYYNELINHESNHTLTAKFDL</sequence>
<evidence type="ECO:0000313" key="1">
    <source>
        <dbReference type="EMBL" id="OAY73497.1"/>
    </source>
</evidence>
<organism evidence="1 2">
    <name type="scientific">Ananas comosus</name>
    <name type="common">Pineapple</name>
    <name type="synonym">Ananas ananas</name>
    <dbReference type="NCBI Taxonomy" id="4615"/>
    <lineage>
        <taxon>Eukaryota</taxon>
        <taxon>Viridiplantae</taxon>
        <taxon>Streptophyta</taxon>
        <taxon>Embryophyta</taxon>
        <taxon>Tracheophyta</taxon>
        <taxon>Spermatophyta</taxon>
        <taxon>Magnoliopsida</taxon>
        <taxon>Liliopsida</taxon>
        <taxon>Poales</taxon>
        <taxon>Bromeliaceae</taxon>
        <taxon>Bromelioideae</taxon>
        <taxon>Ananas</taxon>
    </lineage>
</organism>
<reference evidence="1 2" key="1">
    <citation type="journal article" date="2016" name="DNA Res.">
        <title>The draft genome of MD-2 pineapple using hybrid error correction of long reads.</title>
        <authorList>
            <person name="Redwan R.M."/>
            <person name="Saidin A."/>
            <person name="Kumar S.V."/>
        </authorList>
    </citation>
    <scope>NUCLEOTIDE SEQUENCE [LARGE SCALE GENOMIC DNA]</scope>
    <source>
        <strain evidence="2">cv. MD2</strain>
        <tissue evidence="1">Leaf</tissue>
    </source>
</reference>
<name>A0A199V8R7_ANACO</name>
<feature type="non-terminal residue" evidence="1">
    <location>
        <position position="1"/>
    </location>
</feature>
<dbReference type="EMBL" id="LSRQ01002677">
    <property type="protein sequence ID" value="OAY73497.1"/>
    <property type="molecule type" value="Genomic_DNA"/>
</dbReference>
<evidence type="ECO:0000313" key="2">
    <source>
        <dbReference type="Proteomes" id="UP000092600"/>
    </source>
</evidence>
<protein>
    <submittedName>
        <fullName evidence="1">Uncharacterized protein</fullName>
    </submittedName>
</protein>
<dbReference type="Proteomes" id="UP000092600">
    <property type="component" value="Unassembled WGS sequence"/>
</dbReference>
<dbReference type="AlphaFoldDB" id="A0A199V8R7"/>
<accession>A0A199V8R7</accession>
<proteinExistence type="predicted"/>